<evidence type="ECO:0000313" key="2">
    <source>
        <dbReference type="Proteomes" id="UP001360953"/>
    </source>
</evidence>
<gene>
    <name evidence="1" type="ORF">J3D65DRAFT_606657</name>
</gene>
<dbReference type="EMBL" id="JBBPEH010000012">
    <property type="protein sequence ID" value="KAK7531577.1"/>
    <property type="molecule type" value="Genomic_DNA"/>
</dbReference>
<protein>
    <submittedName>
        <fullName evidence="1">Uncharacterized protein</fullName>
    </submittedName>
</protein>
<dbReference type="GeneID" id="92031360"/>
<reference evidence="1 2" key="1">
    <citation type="submission" date="2024-04" db="EMBL/GenBank/DDBJ databases">
        <title>Phyllosticta paracitricarpa is synonymous to the EU quarantine fungus P. citricarpa based on phylogenomic analyses.</title>
        <authorList>
            <consortium name="Lawrence Berkeley National Laboratory"/>
            <person name="Van ingen-buijs V.A."/>
            <person name="Van westerhoven A.C."/>
            <person name="Haridas S."/>
            <person name="Skiadas P."/>
            <person name="Martin F."/>
            <person name="Groenewald J.Z."/>
            <person name="Crous P.W."/>
            <person name="Seidl M.F."/>
        </authorList>
    </citation>
    <scope>NUCLEOTIDE SEQUENCE [LARGE SCALE GENOMIC DNA]</scope>
    <source>
        <strain evidence="1 2">CPC 17464</strain>
    </source>
</reference>
<dbReference type="Proteomes" id="UP001360953">
    <property type="component" value="Unassembled WGS sequence"/>
</dbReference>
<comment type="caution">
    <text evidence="1">The sequence shown here is derived from an EMBL/GenBank/DDBJ whole genome shotgun (WGS) entry which is preliminary data.</text>
</comment>
<organism evidence="1 2">
    <name type="scientific">Phyllosticta citribraziliensis</name>
    <dbReference type="NCBI Taxonomy" id="989973"/>
    <lineage>
        <taxon>Eukaryota</taxon>
        <taxon>Fungi</taxon>
        <taxon>Dikarya</taxon>
        <taxon>Ascomycota</taxon>
        <taxon>Pezizomycotina</taxon>
        <taxon>Dothideomycetes</taxon>
        <taxon>Dothideomycetes incertae sedis</taxon>
        <taxon>Botryosphaeriales</taxon>
        <taxon>Phyllostictaceae</taxon>
        <taxon>Phyllosticta</taxon>
    </lineage>
</organism>
<dbReference type="RefSeq" id="XP_066651401.1">
    <property type="nucleotide sequence ID" value="XM_066798454.1"/>
</dbReference>
<sequence length="204" mass="21926">MLQRSWTDSNSDVPLAKPHCVSSDGRGVSVDLALRPDVMAAQLTAMLGEAWRTPAGQRRAGQEISAVRRTDLEIGSVHWEYEGEFLGCACGPISTGMMTAGGAGTQDMDGREVVATVDDGRRVKRPSRRALGQPANTNTALTPLCRWMGIPPAQSLSSSYSCRIASMTKTARRDSGRARRTPRSLAGCCPLALHTTPQSLETRL</sequence>
<proteinExistence type="predicted"/>
<name>A0ABR1L8L7_9PEZI</name>
<accession>A0ABR1L8L7</accession>
<keyword evidence="2" id="KW-1185">Reference proteome</keyword>
<evidence type="ECO:0000313" key="1">
    <source>
        <dbReference type="EMBL" id="KAK7531577.1"/>
    </source>
</evidence>